<feature type="compositionally biased region" description="Basic and acidic residues" evidence="13">
    <location>
        <begin position="619"/>
        <end position="629"/>
    </location>
</feature>
<keyword evidence="10" id="KW-0325">Glycoprotein</keyword>
<dbReference type="PANTHER" id="PTHR18966">
    <property type="entry name" value="IONOTROPIC GLUTAMATE RECEPTOR"/>
    <property type="match status" value="1"/>
</dbReference>
<keyword evidence="7" id="KW-0406">Ion transport</keyword>
<dbReference type="OrthoDB" id="5984008at2759"/>
<dbReference type="GO" id="GO:0015276">
    <property type="term" value="F:ligand-gated monoatomic ion channel activity"/>
    <property type="evidence" value="ECO:0007669"/>
    <property type="project" value="InterPro"/>
</dbReference>
<evidence type="ECO:0000313" key="16">
    <source>
        <dbReference type="EMBL" id="KAF3339246.1"/>
    </source>
</evidence>
<dbReference type="GO" id="GO:0016020">
    <property type="term" value="C:membrane"/>
    <property type="evidence" value="ECO:0007669"/>
    <property type="project" value="UniProtKB-SubCell"/>
</dbReference>
<gene>
    <name evidence="16" type="ORF">FCM35_KLT16717</name>
</gene>
<keyword evidence="4 14" id="KW-0812">Transmembrane</keyword>
<evidence type="ECO:0000256" key="4">
    <source>
        <dbReference type="ARBA" id="ARBA00022692"/>
    </source>
</evidence>
<reference evidence="16" key="1">
    <citation type="submission" date="2020-01" db="EMBL/GenBank/DDBJ databases">
        <title>Genome sequence of Kobresia littledalei, the first chromosome-level genome in the family Cyperaceae.</title>
        <authorList>
            <person name="Qu G."/>
        </authorList>
    </citation>
    <scope>NUCLEOTIDE SEQUENCE</scope>
    <source>
        <strain evidence="16">C.B.Clarke</strain>
        <tissue evidence="16">Leaf</tissue>
    </source>
</reference>
<protein>
    <recommendedName>
        <fullName evidence="15">Ionotropic glutamate receptor C-terminal domain-containing protein</fullName>
    </recommendedName>
</protein>
<feature type="region of interest" description="Disordered" evidence="13">
    <location>
        <begin position="585"/>
        <end position="629"/>
    </location>
</feature>
<dbReference type="InterPro" id="IPR015683">
    <property type="entry name" value="Ionotropic_Glu_rcpt"/>
</dbReference>
<evidence type="ECO:0000256" key="7">
    <source>
        <dbReference type="ARBA" id="ARBA00023065"/>
    </source>
</evidence>
<keyword evidence="11" id="KW-1071">Ligand-gated ion channel</keyword>
<dbReference type="FunFam" id="1.10.287.70:FF:000037">
    <property type="entry name" value="Glutamate receptor"/>
    <property type="match status" value="1"/>
</dbReference>
<dbReference type="Pfam" id="PF00060">
    <property type="entry name" value="Lig_chan"/>
    <property type="match status" value="1"/>
</dbReference>
<dbReference type="InterPro" id="IPR028082">
    <property type="entry name" value="Peripla_BP_I"/>
</dbReference>
<feature type="transmembrane region" description="Helical" evidence="14">
    <location>
        <begin position="338"/>
        <end position="354"/>
    </location>
</feature>
<comment type="subcellular location">
    <subcellularLocation>
        <location evidence="1">Membrane</location>
        <topology evidence="1">Multi-pass membrane protein</topology>
    </subcellularLocation>
</comment>
<dbReference type="Gene3D" id="3.40.190.10">
    <property type="entry name" value="Periplasmic binding protein-like II"/>
    <property type="match status" value="2"/>
</dbReference>
<accession>A0A833RNX6</accession>
<keyword evidence="3" id="KW-0813">Transport</keyword>
<feature type="transmembrane region" description="Helical" evidence="14">
    <location>
        <begin position="514"/>
        <end position="538"/>
    </location>
</feature>
<sequence>MQGVLGIRPFVPNTTRLQSVSMRLRNKYQVNRGPTVFGLWAYDTVWLLARSVENVTHANLSFTASNALYNSTDFSKIGVSEMGPKLKASLESTNFNGTSGDFNLVNGQLQSGPFEITNVVGAYNDPVGHWTGGNISIKWPVNNHDVPKGWQWPTTNKTLLIGVPKKPGFTEFVQLNTTASHNFSGYSIKVFQAAIDLLPYKVSYTFEEYDKSYDELVYQVYLKNYDAVVGDITILANRSMYVDFTLPYTESGVRMLAPIKDVNKKSPWTFLAPWTPTLWLTTGAFIFLTGITIWLTEHRVNVEFRGNPANQMGSILYFAFSTLVFAHRERMVSNLSRIVVITWVFVVLILQQSYTASLSSKLTVEQLQTTVTSIEQVVKAGQNVGYLEDSFMPDLLKRLGFNKEKTISLSSPSEYNDALSNGTVAVILDEIPYLKVFLKKYPNNYSMVGPTYKTDGFGFAFPKGSPLVPDVSTKILQVMESDKMTKFDEELYGSSTFTDKGDTTTSTSLTFHSFMGLFLITGVSSILALIIHVFFTIYQRHNSSTSNEAVQNPFQKDELREEDQSIGHTMTSPNFSDNVEIIITSPDSESDFGETSNDEGTPEREISNRQIEMPSFGEMLDHTREGSNE</sequence>
<evidence type="ECO:0000256" key="8">
    <source>
        <dbReference type="ARBA" id="ARBA00023136"/>
    </source>
</evidence>
<dbReference type="Gene3D" id="3.40.50.2300">
    <property type="match status" value="1"/>
</dbReference>
<evidence type="ECO:0000256" key="2">
    <source>
        <dbReference type="ARBA" id="ARBA00008685"/>
    </source>
</evidence>
<evidence type="ECO:0000256" key="12">
    <source>
        <dbReference type="ARBA" id="ARBA00023303"/>
    </source>
</evidence>
<comment type="caution">
    <text evidence="16">The sequence shown here is derived from an EMBL/GenBank/DDBJ whole genome shotgun (WGS) entry which is preliminary data.</text>
</comment>
<name>A0A833RNX6_9POAL</name>
<comment type="similarity">
    <text evidence="2">Belongs to the glutamate-gated ion channel (TC 1.A.10.1) family.</text>
</comment>
<dbReference type="CDD" id="cd13686">
    <property type="entry name" value="GluR_Plant"/>
    <property type="match status" value="1"/>
</dbReference>
<dbReference type="FunFam" id="3.40.190.10:FF:000054">
    <property type="entry name" value="Glutamate receptor"/>
    <property type="match status" value="1"/>
</dbReference>
<keyword evidence="6 14" id="KW-1133">Transmembrane helix</keyword>
<evidence type="ECO:0000256" key="3">
    <source>
        <dbReference type="ARBA" id="ARBA00022448"/>
    </source>
</evidence>
<evidence type="ECO:0000259" key="15">
    <source>
        <dbReference type="SMART" id="SM00079"/>
    </source>
</evidence>
<dbReference type="InterPro" id="IPR001828">
    <property type="entry name" value="ANF_lig-bd_rcpt"/>
</dbReference>
<proteinExistence type="inferred from homology"/>
<evidence type="ECO:0000256" key="14">
    <source>
        <dbReference type="SAM" id="Phobius"/>
    </source>
</evidence>
<dbReference type="SUPFAM" id="SSF53822">
    <property type="entry name" value="Periplasmic binding protein-like I"/>
    <property type="match status" value="1"/>
</dbReference>
<evidence type="ECO:0000256" key="5">
    <source>
        <dbReference type="ARBA" id="ARBA00022729"/>
    </source>
</evidence>
<dbReference type="Pfam" id="PF01094">
    <property type="entry name" value="ANF_receptor"/>
    <property type="match status" value="1"/>
</dbReference>
<organism evidence="16 17">
    <name type="scientific">Carex littledalei</name>
    <dbReference type="NCBI Taxonomy" id="544730"/>
    <lineage>
        <taxon>Eukaryota</taxon>
        <taxon>Viridiplantae</taxon>
        <taxon>Streptophyta</taxon>
        <taxon>Embryophyta</taxon>
        <taxon>Tracheophyta</taxon>
        <taxon>Spermatophyta</taxon>
        <taxon>Magnoliopsida</taxon>
        <taxon>Liliopsida</taxon>
        <taxon>Poales</taxon>
        <taxon>Cyperaceae</taxon>
        <taxon>Cyperoideae</taxon>
        <taxon>Cariceae</taxon>
        <taxon>Carex</taxon>
        <taxon>Carex subgen. Euthyceras</taxon>
    </lineage>
</organism>
<evidence type="ECO:0000313" key="17">
    <source>
        <dbReference type="Proteomes" id="UP000623129"/>
    </source>
</evidence>
<keyword evidence="8 14" id="KW-0472">Membrane</keyword>
<evidence type="ECO:0000256" key="13">
    <source>
        <dbReference type="SAM" id="MobiDB-lite"/>
    </source>
</evidence>
<keyword evidence="17" id="KW-1185">Reference proteome</keyword>
<evidence type="ECO:0000256" key="9">
    <source>
        <dbReference type="ARBA" id="ARBA00023170"/>
    </source>
</evidence>
<keyword evidence="9" id="KW-0675">Receptor</keyword>
<keyword evidence="12" id="KW-0407">Ion channel</keyword>
<dbReference type="SUPFAM" id="SSF53850">
    <property type="entry name" value="Periplasmic binding protein-like II"/>
    <property type="match status" value="1"/>
</dbReference>
<feature type="domain" description="Ionotropic glutamate receptor C-terminal" evidence="15">
    <location>
        <begin position="158"/>
        <end position="494"/>
    </location>
</feature>
<evidence type="ECO:0000256" key="6">
    <source>
        <dbReference type="ARBA" id="ARBA00022989"/>
    </source>
</evidence>
<feature type="transmembrane region" description="Helical" evidence="14">
    <location>
        <begin position="270"/>
        <end position="296"/>
    </location>
</feature>
<evidence type="ECO:0000256" key="10">
    <source>
        <dbReference type="ARBA" id="ARBA00023180"/>
    </source>
</evidence>
<dbReference type="EMBL" id="SWLB01000004">
    <property type="protein sequence ID" value="KAF3339246.1"/>
    <property type="molecule type" value="Genomic_DNA"/>
</dbReference>
<dbReference type="SMART" id="SM00079">
    <property type="entry name" value="PBPe"/>
    <property type="match status" value="1"/>
</dbReference>
<dbReference type="Gene3D" id="1.10.287.70">
    <property type="match status" value="1"/>
</dbReference>
<evidence type="ECO:0000256" key="11">
    <source>
        <dbReference type="ARBA" id="ARBA00023286"/>
    </source>
</evidence>
<evidence type="ECO:0000256" key="1">
    <source>
        <dbReference type="ARBA" id="ARBA00004141"/>
    </source>
</evidence>
<dbReference type="AlphaFoldDB" id="A0A833RNX6"/>
<dbReference type="Proteomes" id="UP000623129">
    <property type="component" value="Unassembled WGS sequence"/>
</dbReference>
<dbReference type="InterPro" id="IPR001320">
    <property type="entry name" value="Iontro_rcpt_C"/>
</dbReference>
<keyword evidence="5" id="KW-0732">Signal</keyword>